<dbReference type="InterPro" id="IPR005524">
    <property type="entry name" value="DUF318"/>
</dbReference>
<evidence type="ECO:0000313" key="11">
    <source>
        <dbReference type="Proteomes" id="UP000031866"/>
    </source>
</evidence>
<evidence type="ECO:0000256" key="5">
    <source>
        <dbReference type="ARBA" id="ARBA00022989"/>
    </source>
</evidence>
<feature type="transmembrane region" description="Helical" evidence="7">
    <location>
        <begin position="148"/>
        <end position="166"/>
    </location>
</feature>
<evidence type="ECO:0000256" key="1">
    <source>
        <dbReference type="ARBA" id="ARBA00004651"/>
    </source>
</evidence>
<proteinExistence type="inferred from homology"/>
<dbReference type="EMBL" id="CP010086">
    <property type="protein sequence ID" value="AJG98576.1"/>
    <property type="molecule type" value="Genomic_DNA"/>
</dbReference>
<feature type="transmembrane region" description="Helical" evidence="7">
    <location>
        <begin position="246"/>
        <end position="269"/>
    </location>
</feature>
<gene>
    <name evidence="10" type="ORF">BCD95_003906</name>
    <name evidence="9" type="ORF">DFH45_000167</name>
    <name evidence="8" type="ORF">LF65_01978</name>
</gene>
<keyword evidence="4 7" id="KW-0812">Transmembrane</keyword>
<dbReference type="AlphaFoldDB" id="A0A0B5QJZ4"/>
<dbReference type="OrthoDB" id="9810876at2"/>
<name>A0A0B5QJZ4_CLOBE</name>
<evidence type="ECO:0000313" key="10">
    <source>
        <dbReference type="EMBL" id="NSB15647.1"/>
    </source>
</evidence>
<dbReference type="STRING" id="1520.LF65_01978"/>
<reference evidence="11" key="1">
    <citation type="submission" date="2014-12" db="EMBL/GenBank/DDBJ databases">
        <title>Genome sequence of Clostridium beijerinckii strain 59B.</title>
        <authorList>
            <person name="Little G.T."/>
            <person name="Minton N.P."/>
        </authorList>
    </citation>
    <scope>NUCLEOTIDE SEQUENCE [LARGE SCALE GENOMIC DNA]</scope>
    <source>
        <strain evidence="11">59B</strain>
    </source>
</reference>
<feature type="transmembrane region" description="Helical" evidence="7">
    <location>
        <begin position="39"/>
        <end position="64"/>
    </location>
</feature>
<evidence type="ECO:0000313" key="9">
    <source>
        <dbReference type="EMBL" id="NRV07204.1"/>
    </source>
</evidence>
<feature type="transmembrane region" description="Helical" evidence="7">
    <location>
        <begin position="85"/>
        <end position="106"/>
    </location>
</feature>
<evidence type="ECO:0000256" key="6">
    <source>
        <dbReference type="ARBA" id="ARBA00023136"/>
    </source>
</evidence>
<evidence type="ECO:0000256" key="3">
    <source>
        <dbReference type="ARBA" id="ARBA00022475"/>
    </source>
</evidence>
<dbReference type="InterPro" id="IPR052923">
    <property type="entry name" value="UPF0718"/>
</dbReference>
<dbReference type="Proteomes" id="UP000031866">
    <property type="component" value="Chromosome"/>
</dbReference>
<reference evidence="8" key="2">
    <citation type="submission" date="2016-02" db="EMBL/GenBank/DDBJ databases">
        <title>Genome sequence of Clostridium beijerinckii strain 59B.</title>
        <authorList>
            <person name="Little G.T."/>
            <person name="Minton N.P."/>
        </authorList>
    </citation>
    <scope>NUCLEOTIDE SEQUENCE</scope>
    <source>
        <strain evidence="8">NCIMB 14988</strain>
    </source>
</reference>
<dbReference type="PANTHER" id="PTHR34184:SF4">
    <property type="entry name" value="UPF0718 PROTEIN YCGR"/>
    <property type="match status" value="1"/>
</dbReference>
<dbReference type="Pfam" id="PF03773">
    <property type="entry name" value="ArsP_1"/>
    <property type="match status" value="1"/>
</dbReference>
<dbReference type="Proteomes" id="UP000821656">
    <property type="component" value="Unassembled WGS sequence"/>
</dbReference>
<evidence type="ECO:0000256" key="7">
    <source>
        <dbReference type="SAM" id="Phobius"/>
    </source>
</evidence>
<feature type="transmembrane region" description="Helical" evidence="7">
    <location>
        <begin position="118"/>
        <end position="141"/>
    </location>
</feature>
<dbReference type="KEGG" id="cbei:LF65_01978"/>
<keyword evidence="6 7" id="KW-0472">Membrane</keyword>
<dbReference type="RefSeq" id="WP_041895855.1">
    <property type="nucleotide sequence ID" value="NZ_CP010086.2"/>
</dbReference>
<feature type="transmembrane region" description="Helical" evidence="7">
    <location>
        <begin position="215"/>
        <end position="234"/>
    </location>
</feature>
<keyword evidence="5 7" id="KW-1133">Transmembrane helix</keyword>
<evidence type="ECO:0000256" key="2">
    <source>
        <dbReference type="ARBA" id="ARBA00006386"/>
    </source>
</evidence>
<feature type="transmembrane region" description="Helical" evidence="7">
    <location>
        <begin position="308"/>
        <end position="329"/>
    </location>
</feature>
<feature type="transmembrane region" description="Helical" evidence="7">
    <location>
        <begin position="281"/>
        <end position="301"/>
    </location>
</feature>
<dbReference type="EMBL" id="JABSXK010000001">
    <property type="protein sequence ID" value="NRV07204.1"/>
    <property type="molecule type" value="Genomic_DNA"/>
</dbReference>
<keyword evidence="3" id="KW-1003">Cell membrane</keyword>
<comment type="subcellular location">
    <subcellularLocation>
        <location evidence="1">Cell membrane</location>
        <topology evidence="1">Multi-pass membrane protein</topology>
    </subcellularLocation>
</comment>
<dbReference type="GO" id="GO:0005886">
    <property type="term" value="C:plasma membrane"/>
    <property type="evidence" value="ECO:0007669"/>
    <property type="project" value="UniProtKB-SubCell"/>
</dbReference>
<accession>A0A0B5QJZ4</accession>
<sequence>MNLYKKKVKAFFIISVVILSIYIYNKYPTLIYIEVIGDFASIFTSIILEAMPFIIIGSLISAIIQTCISERIIAKIIPKANILGYLGAALIGLIFPVCECAIVPITRRLIKKGVPVGFGVTFMLAVPIINPVVIMSTYYAFYDKKIMVLLRIVGGFIAAILIGMIVNSLEKDKKGLVIDFIDNDSYCNCGCNSYVENQNKLRAIIEHTNREFLDIMGYLILGTFISSIFQVAVSHGEINFISNNKILGIVVMMLLGFFLSLCSEVDAFVGKSFLTNYSLSGVTAFLILGPMLDLKNLIMIIGAFKKSFVLKLSISTIVVVFVISFLFMMCGI</sequence>
<dbReference type="PANTHER" id="PTHR34184">
    <property type="entry name" value="UPF0718 PROTEIN YCGR"/>
    <property type="match status" value="1"/>
</dbReference>
<reference evidence="9" key="3">
    <citation type="submission" date="2020-05" db="EMBL/GenBank/DDBJ databases">
        <title>Genomic insights into acetone-butanol-ethanol (ABE) fermentation by sequencing solventogenic clostridia strains.</title>
        <authorList>
            <person name="Brown S."/>
        </authorList>
    </citation>
    <scope>NUCLEOTIDE SEQUENCE</scope>
    <source>
        <strain evidence="10">DJ123</strain>
        <strain evidence="9">DJ126</strain>
    </source>
</reference>
<comment type="similarity">
    <text evidence="2">Belongs to the UPF0718 family.</text>
</comment>
<feature type="transmembrane region" description="Helical" evidence="7">
    <location>
        <begin position="12"/>
        <end position="33"/>
    </location>
</feature>
<dbReference type="Proteomes" id="UP000822184">
    <property type="component" value="Unassembled WGS sequence"/>
</dbReference>
<protein>
    <submittedName>
        <fullName evidence="8">Permease</fullName>
    </submittedName>
</protein>
<evidence type="ECO:0000313" key="8">
    <source>
        <dbReference type="EMBL" id="AJG98576.1"/>
    </source>
</evidence>
<organism evidence="8 11">
    <name type="scientific">Clostridium beijerinckii</name>
    <name type="common">Clostridium MP</name>
    <dbReference type="NCBI Taxonomy" id="1520"/>
    <lineage>
        <taxon>Bacteria</taxon>
        <taxon>Bacillati</taxon>
        <taxon>Bacillota</taxon>
        <taxon>Clostridia</taxon>
        <taxon>Eubacteriales</taxon>
        <taxon>Clostridiaceae</taxon>
        <taxon>Clostridium</taxon>
    </lineage>
</organism>
<dbReference type="EMBL" id="JABTDW010000001">
    <property type="protein sequence ID" value="NSB15647.1"/>
    <property type="molecule type" value="Genomic_DNA"/>
</dbReference>
<evidence type="ECO:0000256" key="4">
    <source>
        <dbReference type="ARBA" id="ARBA00022692"/>
    </source>
</evidence>